<reference evidence="1" key="2">
    <citation type="journal article" date="2015" name="Fish Shellfish Immunol.">
        <title>Early steps in the European eel (Anguilla anguilla)-Vibrio vulnificus interaction in the gills: Role of the RtxA13 toxin.</title>
        <authorList>
            <person name="Callol A."/>
            <person name="Pajuelo D."/>
            <person name="Ebbesson L."/>
            <person name="Teles M."/>
            <person name="MacKenzie S."/>
            <person name="Amaro C."/>
        </authorList>
    </citation>
    <scope>NUCLEOTIDE SEQUENCE</scope>
</reference>
<dbReference type="AlphaFoldDB" id="A0A0E9SH18"/>
<name>A0A0E9SH18_ANGAN</name>
<reference evidence="1" key="1">
    <citation type="submission" date="2014-11" db="EMBL/GenBank/DDBJ databases">
        <authorList>
            <person name="Amaro Gonzalez C."/>
        </authorList>
    </citation>
    <scope>NUCLEOTIDE SEQUENCE</scope>
</reference>
<sequence>MEYILVIWKKNTGEGLVVFIKQTQSAQACLVNFKEVKSSLT</sequence>
<organism evidence="1">
    <name type="scientific">Anguilla anguilla</name>
    <name type="common">European freshwater eel</name>
    <name type="synonym">Muraena anguilla</name>
    <dbReference type="NCBI Taxonomy" id="7936"/>
    <lineage>
        <taxon>Eukaryota</taxon>
        <taxon>Metazoa</taxon>
        <taxon>Chordata</taxon>
        <taxon>Craniata</taxon>
        <taxon>Vertebrata</taxon>
        <taxon>Euteleostomi</taxon>
        <taxon>Actinopterygii</taxon>
        <taxon>Neopterygii</taxon>
        <taxon>Teleostei</taxon>
        <taxon>Anguilliformes</taxon>
        <taxon>Anguillidae</taxon>
        <taxon>Anguilla</taxon>
    </lineage>
</organism>
<proteinExistence type="predicted"/>
<accession>A0A0E9SH18</accession>
<evidence type="ECO:0000313" key="1">
    <source>
        <dbReference type="EMBL" id="JAH40552.1"/>
    </source>
</evidence>
<protein>
    <submittedName>
        <fullName evidence="1">Uncharacterized protein</fullName>
    </submittedName>
</protein>
<dbReference type="EMBL" id="GBXM01068025">
    <property type="protein sequence ID" value="JAH40552.1"/>
    <property type="molecule type" value="Transcribed_RNA"/>
</dbReference>